<dbReference type="InterPro" id="IPR013083">
    <property type="entry name" value="Znf_RING/FYVE/PHD"/>
</dbReference>
<feature type="domain" description="RING-type" evidence="1">
    <location>
        <begin position="6"/>
        <end position="50"/>
    </location>
</feature>
<evidence type="ECO:0000259" key="1">
    <source>
        <dbReference type="PROSITE" id="PS50089"/>
    </source>
</evidence>
<name>A0A6C0E007_9ZZZZ</name>
<dbReference type="PROSITE" id="PS50089">
    <property type="entry name" value="ZF_RING_2"/>
    <property type="match status" value="1"/>
</dbReference>
<dbReference type="Gene3D" id="3.30.40.10">
    <property type="entry name" value="Zinc/RING finger domain, C3HC4 (zinc finger)"/>
    <property type="match status" value="1"/>
</dbReference>
<reference evidence="2" key="1">
    <citation type="journal article" date="2020" name="Nature">
        <title>Giant virus diversity and host interactions through global metagenomics.</title>
        <authorList>
            <person name="Schulz F."/>
            <person name="Roux S."/>
            <person name="Paez-Espino D."/>
            <person name="Jungbluth S."/>
            <person name="Walsh D.A."/>
            <person name="Denef V.J."/>
            <person name="McMahon K.D."/>
            <person name="Konstantinidis K.T."/>
            <person name="Eloe-Fadrosh E.A."/>
            <person name="Kyrpides N.C."/>
            <person name="Woyke T."/>
        </authorList>
    </citation>
    <scope>NUCLEOTIDE SEQUENCE</scope>
    <source>
        <strain evidence="2">GVMAG-M-3300023179-111</strain>
    </source>
</reference>
<sequence length="80" mass="9492">MVCSECPICYEDIKNNSNKVILCKNKHLMHKSCYLNFTKSKARKLCPYCRDTLQICILKYAKYMKSTISSRNKKRCKIYI</sequence>
<dbReference type="InterPro" id="IPR001841">
    <property type="entry name" value="Znf_RING"/>
</dbReference>
<protein>
    <recommendedName>
        <fullName evidence="1">RING-type domain-containing protein</fullName>
    </recommendedName>
</protein>
<dbReference type="EMBL" id="MN739710">
    <property type="protein sequence ID" value="QHT22456.1"/>
    <property type="molecule type" value="Genomic_DNA"/>
</dbReference>
<evidence type="ECO:0000313" key="2">
    <source>
        <dbReference type="EMBL" id="QHT22456.1"/>
    </source>
</evidence>
<dbReference type="SUPFAM" id="SSF57850">
    <property type="entry name" value="RING/U-box"/>
    <property type="match status" value="1"/>
</dbReference>
<organism evidence="2">
    <name type="scientific">viral metagenome</name>
    <dbReference type="NCBI Taxonomy" id="1070528"/>
    <lineage>
        <taxon>unclassified sequences</taxon>
        <taxon>metagenomes</taxon>
        <taxon>organismal metagenomes</taxon>
    </lineage>
</organism>
<accession>A0A6C0E007</accession>
<proteinExistence type="predicted"/>
<dbReference type="AlphaFoldDB" id="A0A6C0E007"/>
<dbReference type="Pfam" id="PF13639">
    <property type="entry name" value="zf-RING_2"/>
    <property type="match status" value="1"/>
</dbReference>